<dbReference type="InterPro" id="IPR000719">
    <property type="entry name" value="Prot_kinase_dom"/>
</dbReference>
<keyword evidence="10" id="KW-0472">Membrane</keyword>
<protein>
    <recommendedName>
        <fullName evidence="12">Protein kinase domain-containing protein</fullName>
    </recommendedName>
</protein>
<dbReference type="PROSITE" id="PS00108">
    <property type="entry name" value="PROTEIN_KINASE_ST"/>
    <property type="match status" value="1"/>
</dbReference>
<evidence type="ECO:0000256" key="11">
    <source>
        <dbReference type="ARBA" id="ARBA00023180"/>
    </source>
</evidence>
<evidence type="ECO:0000256" key="4">
    <source>
        <dbReference type="ARBA" id="ARBA00022692"/>
    </source>
</evidence>
<comment type="caution">
    <text evidence="13">The sequence shown here is derived from an EMBL/GenBank/DDBJ whole genome shotgun (WGS) entry which is preliminary data.</text>
</comment>
<dbReference type="Proteomes" id="UP000823388">
    <property type="component" value="Chromosome 8K"/>
</dbReference>
<gene>
    <name evidence="13" type="ORF">PVAP13_8KG337600</name>
</gene>
<dbReference type="PANTHER" id="PTHR27006:SF601">
    <property type="entry name" value="PROTEIN KINASE DOMAIN-CONTAINING PROTEIN"/>
    <property type="match status" value="1"/>
</dbReference>
<evidence type="ECO:0000313" key="13">
    <source>
        <dbReference type="EMBL" id="KAG2564035.1"/>
    </source>
</evidence>
<dbReference type="GO" id="GO:0005524">
    <property type="term" value="F:ATP binding"/>
    <property type="evidence" value="ECO:0007669"/>
    <property type="project" value="UniProtKB-KW"/>
</dbReference>
<keyword evidence="2" id="KW-0723">Serine/threonine-protein kinase</keyword>
<name>A0A8T0PSG1_PANVG</name>
<evidence type="ECO:0000256" key="9">
    <source>
        <dbReference type="ARBA" id="ARBA00022989"/>
    </source>
</evidence>
<evidence type="ECO:0000313" key="14">
    <source>
        <dbReference type="Proteomes" id="UP000823388"/>
    </source>
</evidence>
<keyword evidence="6" id="KW-0547">Nucleotide-binding</keyword>
<organism evidence="13 14">
    <name type="scientific">Panicum virgatum</name>
    <name type="common">Blackwell switchgrass</name>
    <dbReference type="NCBI Taxonomy" id="38727"/>
    <lineage>
        <taxon>Eukaryota</taxon>
        <taxon>Viridiplantae</taxon>
        <taxon>Streptophyta</taxon>
        <taxon>Embryophyta</taxon>
        <taxon>Tracheophyta</taxon>
        <taxon>Spermatophyta</taxon>
        <taxon>Magnoliopsida</taxon>
        <taxon>Liliopsida</taxon>
        <taxon>Poales</taxon>
        <taxon>Poaceae</taxon>
        <taxon>PACMAD clade</taxon>
        <taxon>Panicoideae</taxon>
        <taxon>Panicodae</taxon>
        <taxon>Paniceae</taxon>
        <taxon>Panicinae</taxon>
        <taxon>Panicum</taxon>
        <taxon>Panicum sect. Hiantes</taxon>
    </lineage>
</organism>
<comment type="subcellular location">
    <subcellularLocation>
        <location evidence="1">Membrane</location>
        <topology evidence="1">Single-pass type I membrane protein</topology>
    </subcellularLocation>
</comment>
<sequence length="359" mass="40926">MFAQPKLCGIDVSMTGLKTFNLSELYAAINDKNIIGTGSSCKVYKGVLNEGKDVAIKKIASSSDHSWARIYKQQVLASKLQHKNIVKVLGYGHKDGDGRVKGYYWVEEYMPNGSLDKIIRESQLAWCSIFRIIEGIAQGVHYLHEEHVVHMDVKPSNILLDSNMNPKITDFNISMVLHDGEITGDDILGTLGYIPPECYENSTISMMNDVYAFGVTVINIISVMCRNIQPYERLLCTWAWDAWEAGQMEEVFDPKLYEGSQPREIKRCVEVGLLCLQSDRADRPTMADVLEMLHGKKRLPTLKKPAYMESESESEIESVTEGRSCNRWNRNRNRKSLRKAAHRRQMFLRCYMARNGCRP</sequence>
<keyword evidence="8" id="KW-0067">ATP-binding</keyword>
<dbReference type="SUPFAM" id="SSF56112">
    <property type="entry name" value="Protein kinase-like (PK-like)"/>
    <property type="match status" value="1"/>
</dbReference>
<dbReference type="EMBL" id="CM029051">
    <property type="protein sequence ID" value="KAG2564035.1"/>
    <property type="molecule type" value="Genomic_DNA"/>
</dbReference>
<evidence type="ECO:0000256" key="3">
    <source>
        <dbReference type="ARBA" id="ARBA00022679"/>
    </source>
</evidence>
<evidence type="ECO:0000256" key="7">
    <source>
        <dbReference type="ARBA" id="ARBA00022777"/>
    </source>
</evidence>
<keyword evidence="11" id="KW-0325">Glycoprotein</keyword>
<evidence type="ECO:0000256" key="1">
    <source>
        <dbReference type="ARBA" id="ARBA00004479"/>
    </source>
</evidence>
<feature type="domain" description="Protein kinase" evidence="12">
    <location>
        <begin position="29"/>
        <end position="302"/>
    </location>
</feature>
<keyword evidence="7" id="KW-0418">Kinase</keyword>
<reference evidence="13" key="1">
    <citation type="submission" date="2020-05" db="EMBL/GenBank/DDBJ databases">
        <title>WGS assembly of Panicum virgatum.</title>
        <authorList>
            <person name="Lovell J.T."/>
            <person name="Jenkins J."/>
            <person name="Shu S."/>
            <person name="Juenger T.E."/>
            <person name="Schmutz J."/>
        </authorList>
    </citation>
    <scope>NUCLEOTIDE SEQUENCE</scope>
    <source>
        <strain evidence="13">AP13</strain>
    </source>
</reference>
<keyword evidence="9" id="KW-1133">Transmembrane helix</keyword>
<dbReference type="GO" id="GO:0016020">
    <property type="term" value="C:membrane"/>
    <property type="evidence" value="ECO:0007669"/>
    <property type="project" value="UniProtKB-SubCell"/>
</dbReference>
<dbReference type="SMART" id="SM00220">
    <property type="entry name" value="S_TKc"/>
    <property type="match status" value="1"/>
</dbReference>
<evidence type="ECO:0000256" key="6">
    <source>
        <dbReference type="ARBA" id="ARBA00022741"/>
    </source>
</evidence>
<dbReference type="GO" id="GO:0004674">
    <property type="term" value="F:protein serine/threonine kinase activity"/>
    <property type="evidence" value="ECO:0007669"/>
    <property type="project" value="UniProtKB-KW"/>
</dbReference>
<evidence type="ECO:0000256" key="2">
    <source>
        <dbReference type="ARBA" id="ARBA00022527"/>
    </source>
</evidence>
<dbReference type="FunFam" id="1.10.510.10:FF:000590">
    <property type="entry name" value="PR5-like receptor kinase"/>
    <property type="match status" value="1"/>
</dbReference>
<dbReference type="PROSITE" id="PS50011">
    <property type="entry name" value="PROTEIN_KINASE_DOM"/>
    <property type="match status" value="1"/>
</dbReference>
<dbReference type="AlphaFoldDB" id="A0A8T0PSG1"/>
<evidence type="ECO:0000256" key="5">
    <source>
        <dbReference type="ARBA" id="ARBA00022729"/>
    </source>
</evidence>
<dbReference type="Gene3D" id="3.30.200.20">
    <property type="entry name" value="Phosphorylase Kinase, domain 1"/>
    <property type="match status" value="1"/>
</dbReference>
<dbReference type="InterPro" id="IPR008271">
    <property type="entry name" value="Ser/Thr_kinase_AS"/>
</dbReference>
<dbReference type="InterPro" id="IPR011009">
    <property type="entry name" value="Kinase-like_dom_sf"/>
</dbReference>
<evidence type="ECO:0000256" key="10">
    <source>
        <dbReference type="ARBA" id="ARBA00023136"/>
    </source>
</evidence>
<dbReference type="Gene3D" id="1.10.510.10">
    <property type="entry name" value="Transferase(Phosphotransferase) domain 1"/>
    <property type="match status" value="1"/>
</dbReference>
<keyword evidence="4" id="KW-0812">Transmembrane</keyword>
<evidence type="ECO:0000259" key="12">
    <source>
        <dbReference type="PROSITE" id="PS50011"/>
    </source>
</evidence>
<keyword evidence="5" id="KW-0732">Signal</keyword>
<dbReference type="PANTHER" id="PTHR27006">
    <property type="entry name" value="PROMASTIGOTE SURFACE ANTIGEN PROTEIN PSA"/>
    <property type="match status" value="1"/>
</dbReference>
<dbReference type="Pfam" id="PF00069">
    <property type="entry name" value="Pkinase"/>
    <property type="match status" value="1"/>
</dbReference>
<proteinExistence type="predicted"/>
<keyword evidence="14" id="KW-1185">Reference proteome</keyword>
<evidence type="ECO:0000256" key="8">
    <source>
        <dbReference type="ARBA" id="ARBA00022840"/>
    </source>
</evidence>
<accession>A0A8T0PSG1</accession>
<keyword evidence="3" id="KW-0808">Transferase</keyword>